<reference evidence="6" key="2">
    <citation type="journal article" date="2021" name="PeerJ">
        <title>Extensive microbial diversity within the chicken gut microbiome revealed by metagenomics and culture.</title>
        <authorList>
            <person name="Gilroy R."/>
            <person name="Ravi A."/>
            <person name="Getino M."/>
            <person name="Pursley I."/>
            <person name="Horton D.L."/>
            <person name="Alikhan N.F."/>
            <person name="Baker D."/>
            <person name="Gharbi K."/>
            <person name="Hall N."/>
            <person name="Watson M."/>
            <person name="Adriaenssens E.M."/>
            <person name="Foster-Nyarko E."/>
            <person name="Jarju S."/>
            <person name="Secka A."/>
            <person name="Antonio M."/>
            <person name="Oren A."/>
            <person name="Chaudhuri R.R."/>
            <person name="La Ragione R."/>
            <person name="Hildebrand F."/>
            <person name="Pallen M.J."/>
        </authorList>
    </citation>
    <scope>NUCLEOTIDE SEQUENCE</scope>
    <source>
        <strain evidence="6">D5-748</strain>
    </source>
</reference>
<comment type="caution">
    <text evidence="6">The sequence shown here is derived from an EMBL/GenBank/DDBJ whole genome shotgun (WGS) entry which is preliminary data.</text>
</comment>
<keyword evidence="3" id="KW-0998">Cell outer membrane</keyword>
<evidence type="ECO:0000313" key="6">
    <source>
        <dbReference type="EMBL" id="MBO8444402.1"/>
    </source>
</evidence>
<dbReference type="GO" id="GO:0009279">
    <property type="term" value="C:cell outer membrane"/>
    <property type="evidence" value="ECO:0007669"/>
    <property type="project" value="UniProtKB-SubCell"/>
</dbReference>
<reference evidence="6" key="1">
    <citation type="submission" date="2020-10" db="EMBL/GenBank/DDBJ databases">
        <authorList>
            <person name="Gilroy R."/>
        </authorList>
    </citation>
    <scope>NUCLEOTIDE SEQUENCE</scope>
    <source>
        <strain evidence="6">D5-748</strain>
    </source>
</reference>
<proteinExistence type="predicted"/>
<keyword evidence="6" id="KW-0675">Receptor</keyword>
<dbReference type="InterPro" id="IPR012910">
    <property type="entry name" value="Plug_dom"/>
</dbReference>
<sequence length="921" mass="104117">MFLLAAGIPLTEVTGEAADKVQAAPLFSIADDSGEDAVPDTDTGTGNSASPYIKGKVLDASTGDEITGAAIILKDNPEKWAVSGLDGSFSMQLESDTEHVILCSLIGYKDAELSYSPAGEPMVIRLQPDTIMLDGATVSAENKGKTEAGARAIEKTSLSVMNVMSARAIELSPDLTVANAIQRMSGVTVERNSSGEGQYAILRGMDKRYNYTLVNGVKIPSPDNKNRFVPLDIFPSEMLDRLEVTKALTADMEGDGIGGAVNLVMKDAPERMEVNANLATGYNALYFSRDFESFSHRAGQKMSPYERMGRPEDYAVTMDDFTTENMHLRSARPRPDIIGGFSFGDRYFNNRLGLMLAVSYQNLFRGKDTDLYYVSGSSGNGTENRTYSEEQSRLGAHAKLDYRFNGRHKLMLYAGYMDLRESEVRNGQNRKDWIVKMQWNRQYIINTTLKGEHSFLEKNRLKLDWTGVFSKAYSTSPDNSKIYINMQQPHLYNTDSAEKRWEHNSDRDFAFYANLSYDFNFGLEHSLLLKAGGMYRNKIRDSFFNEYTFDSATGREDLQYYGSDWTNFDQLLLTPRAYGNIGDPLNYDAWENIAAGYFMARYNWKGLEVIAGVRAEHTDQGYTLDFPRKTESEGDQNYTDILPSVHLKYNVHKNANLRFSYGRSINRPGFFEIVPYTVLNEDYDEKGNPELQHTVADNLDLRYEFFPKSSEQFMVGLFWKNLQNPIEYGLINEGQATYISPMNFGNAMNAGVEIDIMKYFKWFGIKANYTWTKSSITTNKRLREGTDVVTVTQTRPLYGQAAHVANLSLLFNFPKCGIEAQVSGSYTGKRLSEISNWLDNDIWEAGYMQLDASIEKTFKAGFSIFAKASNLLDTPVLRYIMPNRMTESLTDYERYKGGVIERREWHAQTVSIGVRYRFSEK</sequence>
<comment type="subcellular location">
    <subcellularLocation>
        <location evidence="1">Cell outer membrane</location>
    </subcellularLocation>
</comment>
<dbReference type="Gene3D" id="2.40.170.20">
    <property type="entry name" value="TonB-dependent receptor, beta-barrel domain"/>
    <property type="match status" value="1"/>
</dbReference>
<dbReference type="EMBL" id="JADIMO010000021">
    <property type="protein sequence ID" value="MBO8444402.1"/>
    <property type="molecule type" value="Genomic_DNA"/>
</dbReference>
<dbReference type="Gene3D" id="2.170.130.10">
    <property type="entry name" value="TonB-dependent receptor, plug domain"/>
    <property type="match status" value="1"/>
</dbReference>
<evidence type="ECO:0000256" key="3">
    <source>
        <dbReference type="ARBA" id="ARBA00023237"/>
    </source>
</evidence>
<dbReference type="PANTHER" id="PTHR40980:SF4">
    <property type="entry name" value="TONB-DEPENDENT RECEPTOR-LIKE BETA-BARREL DOMAIN-CONTAINING PROTEIN"/>
    <property type="match status" value="1"/>
</dbReference>
<evidence type="ECO:0000313" key="7">
    <source>
        <dbReference type="Proteomes" id="UP000823619"/>
    </source>
</evidence>
<keyword evidence="2" id="KW-0472">Membrane</keyword>
<dbReference type="Pfam" id="PF14905">
    <property type="entry name" value="OMP_b-brl_3"/>
    <property type="match status" value="1"/>
</dbReference>
<gene>
    <name evidence="6" type="ORF">IAC23_01720</name>
</gene>
<dbReference type="Pfam" id="PF07715">
    <property type="entry name" value="Plug"/>
    <property type="match status" value="1"/>
</dbReference>
<dbReference type="AlphaFoldDB" id="A0A9D9EAN1"/>
<evidence type="ECO:0000259" key="5">
    <source>
        <dbReference type="Pfam" id="PF14905"/>
    </source>
</evidence>
<dbReference type="CDD" id="cd01347">
    <property type="entry name" value="ligand_gated_channel"/>
    <property type="match status" value="1"/>
</dbReference>
<dbReference type="InterPro" id="IPR008969">
    <property type="entry name" value="CarboxyPept-like_regulatory"/>
</dbReference>
<accession>A0A9D9EAN1</accession>
<dbReference type="SUPFAM" id="SSF56935">
    <property type="entry name" value="Porins"/>
    <property type="match status" value="1"/>
</dbReference>
<dbReference type="Pfam" id="PF13715">
    <property type="entry name" value="CarbopepD_reg_2"/>
    <property type="match status" value="1"/>
</dbReference>
<dbReference type="Proteomes" id="UP000823619">
    <property type="component" value="Unassembled WGS sequence"/>
</dbReference>
<organism evidence="6 7">
    <name type="scientific">Candidatus Cryptobacteroides merdavium</name>
    <dbReference type="NCBI Taxonomy" id="2840769"/>
    <lineage>
        <taxon>Bacteria</taxon>
        <taxon>Pseudomonadati</taxon>
        <taxon>Bacteroidota</taxon>
        <taxon>Bacteroidia</taxon>
        <taxon>Bacteroidales</taxon>
        <taxon>Candidatus Cryptobacteroides</taxon>
    </lineage>
</organism>
<dbReference type="InterPro" id="IPR041700">
    <property type="entry name" value="OMP_b-brl_3"/>
</dbReference>
<evidence type="ECO:0000259" key="4">
    <source>
        <dbReference type="Pfam" id="PF07715"/>
    </source>
</evidence>
<dbReference type="InterPro" id="IPR037066">
    <property type="entry name" value="Plug_dom_sf"/>
</dbReference>
<dbReference type="InterPro" id="IPR036942">
    <property type="entry name" value="Beta-barrel_TonB_sf"/>
</dbReference>
<evidence type="ECO:0000256" key="1">
    <source>
        <dbReference type="ARBA" id="ARBA00004442"/>
    </source>
</evidence>
<dbReference type="PANTHER" id="PTHR40980">
    <property type="entry name" value="PLUG DOMAIN-CONTAINING PROTEIN"/>
    <property type="match status" value="1"/>
</dbReference>
<feature type="domain" description="TonB-dependent receptor plug" evidence="4">
    <location>
        <begin position="158"/>
        <end position="260"/>
    </location>
</feature>
<evidence type="ECO:0000256" key="2">
    <source>
        <dbReference type="ARBA" id="ARBA00023136"/>
    </source>
</evidence>
<protein>
    <submittedName>
        <fullName evidence="6">TonB-dependent receptor</fullName>
    </submittedName>
</protein>
<dbReference type="SUPFAM" id="SSF49464">
    <property type="entry name" value="Carboxypeptidase regulatory domain-like"/>
    <property type="match status" value="1"/>
</dbReference>
<name>A0A9D9EAN1_9BACT</name>
<feature type="domain" description="Outer membrane protein beta-barrel" evidence="5">
    <location>
        <begin position="511"/>
        <end position="877"/>
    </location>
</feature>